<dbReference type="GO" id="GO:0003723">
    <property type="term" value="F:RNA binding"/>
    <property type="evidence" value="ECO:0007669"/>
    <property type="project" value="UniProtKB-UniRule"/>
</dbReference>
<gene>
    <name evidence="7" type="ORF">RYX45_20175</name>
</gene>
<feature type="domain" description="K Homology" evidence="6">
    <location>
        <begin position="13"/>
        <end position="80"/>
    </location>
</feature>
<keyword evidence="2" id="KW-0255">Endonuclease</keyword>
<dbReference type="InterPro" id="IPR036612">
    <property type="entry name" value="KH_dom_type_1_sf"/>
</dbReference>
<accession>A0AAJ2NRY4</accession>
<feature type="non-terminal residue" evidence="7">
    <location>
        <position position="1"/>
    </location>
</feature>
<evidence type="ECO:0000256" key="4">
    <source>
        <dbReference type="ARBA" id="ARBA00022884"/>
    </source>
</evidence>
<dbReference type="RefSeq" id="WP_323467753.1">
    <property type="nucleotide sequence ID" value="NZ_JAWJAY010000107.1"/>
</dbReference>
<dbReference type="InterPro" id="IPR004087">
    <property type="entry name" value="KH_dom"/>
</dbReference>
<dbReference type="SMART" id="SM00322">
    <property type="entry name" value="KH"/>
    <property type="match status" value="1"/>
</dbReference>
<name>A0AAJ2NRY4_ALKPS</name>
<organism evidence="7 8">
    <name type="scientific">Alkalihalophilus pseudofirmus</name>
    <name type="common">Bacillus pseudofirmus</name>
    <dbReference type="NCBI Taxonomy" id="79885"/>
    <lineage>
        <taxon>Bacteria</taxon>
        <taxon>Bacillati</taxon>
        <taxon>Bacillota</taxon>
        <taxon>Bacilli</taxon>
        <taxon>Bacillales</taxon>
        <taxon>Bacillaceae</taxon>
        <taxon>Alkalihalophilus</taxon>
    </lineage>
</organism>
<dbReference type="GO" id="GO:0016787">
    <property type="term" value="F:hydrolase activity"/>
    <property type="evidence" value="ECO:0007669"/>
    <property type="project" value="UniProtKB-KW"/>
</dbReference>
<evidence type="ECO:0000259" key="6">
    <source>
        <dbReference type="SMART" id="SM00322"/>
    </source>
</evidence>
<feature type="non-terminal residue" evidence="7">
    <location>
        <position position="134"/>
    </location>
</feature>
<reference evidence="7" key="1">
    <citation type="submission" date="2023-10" db="EMBL/GenBank/DDBJ databases">
        <title>Screening of Alkalihalophilus pseudofirmusBZ-TG-HK211 and Its Alleviation of Salt Stress on Rapeseed Growth.</title>
        <authorList>
            <person name="Zhao B."/>
            <person name="Guo T."/>
        </authorList>
    </citation>
    <scope>NUCLEOTIDE SEQUENCE</scope>
    <source>
        <strain evidence="7">BZ-TG-HK211</strain>
    </source>
</reference>
<proteinExistence type="predicted"/>
<dbReference type="Pfam" id="PF00013">
    <property type="entry name" value="KH_1"/>
    <property type="match status" value="1"/>
</dbReference>
<dbReference type="FunFam" id="3.30.1370.10:FF:000006">
    <property type="entry name" value="Ribonuclease Y"/>
    <property type="match status" value="1"/>
</dbReference>
<dbReference type="PANTHER" id="PTHR12826">
    <property type="entry name" value="RIBONUCLEASE Y"/>
    <property type="match status" value="1"/>
</dbReference>
<keyword evidence="1" id="KW-0540">Nuclease</keyword>
<dbReference type="PROSITE" id="PS50084">
    <property type="entry name" value="KH_TYPE_1"/>
    <property type="match status" value="1"/>
</dbReference>
<keyword evidence="4 5" id="KW-0694">RNA-binding</keyword>
<dbReference type="Proteomes" id="UP001285636">
    <property type="component" value="Unassembled WGS sequence"/>
</dbReference>
<dbReference type="Gene3D" id="3.30.1370.10">
    <property type="entry name" value="K Homology domain, type 1"/>
    <property type="match status" value="1"/>
</dbReference>
<dbReference type="GO" id="GO:0004519">
    <property type="term" value="F:endonuclease activity"/>
    <property type="evidence" value="ECO:0007669"/>
    <property type="project" value="UniProtKB-KW"/>
</dbReference>
<protein>
    <submittedName>
        <fullName evidence="7">KH domain-containing protein</fullName>
    </submittedName>
</protein>
<evidence type="ECO:0000256" key="3">
    <source>
        <dbReference type="ARBA" id="ARBA00022801"/>
    </source>
</evidence>
<dbReference type="PANTHER" id="PTHR12826:SF15">
    <property type="entry name" value="RIBONUCLEASE Y"/>
    <property type="match status" value="1"/>
</dbReference>
<dbReference type="InterPro" id="IPR004088">
    <property type="entry name" value="KH_dom_type_1"/>
</dbReference>
<comment type="caution">
    <text evidence="7">The sequence shown here is derived from an EMBL/GenBank/DDBJ whole genome shotgun (WGS) entry which is preliminary data.</text>
</comment>
<dbReference type="EMBL" id="JAWJAY010000107">
    <property type="protein sequence ID" value="MDV2887500.1"/>
    <property type="molecule type" value="Genomic_DNA"/>
</dbReference>
<evidence type="ECO:0000313" key="7">
    <source>
        <dbReference type="EMBL" id="MDV2887500.1"/>
    </source>
</evidence>
<evidence type="ECO:0000256" key="2">
    <source>
        <dbReference type="ARBA" id="ARBA00022759"/>
    </source>
</evidence>
<keyword evidence="3" id="KW-0378">Hydrolase</keyword>
<dbReference type="SUPFAM" id="SSF54791">
    <property type="entry name" value="Eukaryotic type KH-domain (KH-domain type I)"/>
    <property type="match status" value="1"/>
</dbReference>
<dbReference type="AlphaFoldDB" id="A0AAJ2NRY4"/>
<evidence type="ECO:0000256" key="5">
    <source>
        <dbReference type="PROSITE-ProRule" id="PRU00117"/>
    </source>
</evidence>
<sequence length="134" mass="15161">LAIQRCAADHVAETTVSVVNLPNDEMKGRIIGREGRNIRTLETLTGIDLIIDDTPEAVILSGFDPIRRETARLALEKLVQDGRIHPARIEEMVEKSRREVDEYIREVGEQTTFEVGVHGLHPDLIKILGRLKFR</sequence>
<evidence type="ECO:0000256" key="1">
    <source>
        <dbReference type="ARBA" id="ARBA00022722"/>
    </source>
</evidence>
<evidence type="ECO:0000313" key="8">
    <source>
        <dbReference type="Proteomes" id="UP001285636"/>
    </source>
</evidence>
<dbReference type="CDD" id="cd22431">
    <property type="entry name" value="KH-I_RNaseY"/>
    <property type="match status" value="1"/>
</dbReference>